<protein>
    <submittedName>
        <fullName evidence="1">Uncharacterized protein</fullName>
    </submittedName>
</protein>
<dbReference type="KEGG" id="lfp:Y981_00580"/>
<dbReference type="EMBL" id="CP007243">
    <property type="protein sequence ID" value="AIA31372.1"/>
    <property type="molecule type" value="Genomic_DNA"/>
</dbReference>
<proteinExistence type="predicted"/>
<dbReference type="HOGENOM" id="CLU_163293_0_0_0"/>
<evidence type="ECO:0000313" key="2">
    <source>
        <dbReference type="Proteomes" id="UP000027059"/>
    </source>
</evidence>
<evidence type="ECO:0000313" key="1">
    <source>
        <dbReference type="EMBL" id="AIA31372.1"/>
    </source>
</evidence>
<dbReference type="AlphaFoldDB" id="A0A059Y1M4"/>
<reference evidence="1 2" key="2">
    <citation type="journal article" date="2015" name="Biomed. Res. Int.">
        <title>Effects of Arsenite Resistance on the Growth and Functional Gene Expression of Leptospirillum ferriphilum and Acidithiobacillus thiooxidans in Pure Culture and Coculture.</title>
        <authorList>
            <person name="Jiang H."/>
            <person name="Liang Y."/>
            <person name="Yin H."/>
            <person name="Xiao Y."/>
            <person name="Guo X."/>
            <person name="Xu Y."/>
            <person name="Hu Q."/>
            <person name="Liu H."/>
            <person name="Liu X."/>
        </authorList>
    </citation>
    <scope>NUCLEOTIDE SEQUENCE [LARGE SCALE GENOMIC DNA]</scope>
    <source>
        <strain evidence="1 2">YSK</strain>
    </source>
</reference>
<dbReference type="Proteomes" id="UP000027059">
    <property type="component" value="Chromosome"/>
</dbReference>
<organism evidence="1 2">
    <name type="scientific">Leptospirillum ferriphilum YSK</name>
    <dbReference type="NCBI Taxonomy" id="1441628"/>
    <lineage>
        <taxon>Bacteria</taxon>
        <taxon>Pseudomonadati</taxon>
        <taxon>Nitrospirota</taxon>
        <taxon>Nitrospiria</taxon>
        <taxon>Nitrospirales</taxon>
        <taxon>Nitrospiraceae</taxon>
        <taxon>Leptospirillum</taxon>
    </lineage>
</organism>
<keyword evidence="2" id="KW-1185">Reference proteome</keyword>
<gene>
    <name evidence="1" type="ORF">Y981_00580</name>
</gene>
<name>A0A059Y1M4_9BACT</name>
<sequence>MLFRHENSSLFHVNVKGLFHLNNASCSMHPLRKERTGEIPRPSNPVDGFVWMGRRSGSVCGKGGGCAKKGWTMMKKALEESTGDQQDRRGLPLRRGLPCFSVLHWQGPCPEGPWPLLYEKILEK</sequence>
<reference evidence="2" key="1">
    <citation type="submission" date="2014-02" db="EMBL/GenBank/DDBJ databases">
        <title>Complete genome sequence and comparative genomic analysis of the nitrogen-fixing bacterium Leptospirillum ferriphilum YSK.</title>
        <authorList>
            <person name="Guo X."/>
            <person name="Yin H."/>
            <person name="Liang Y."/>
            <person name="Hu Q."/>
            <person name="Ma L."/>
            <person name="Xiao Y."/>
            <person name="Zhang X."/>
            <person name="Qiu G."/>
            <person name="Liu X."/>
        </authorList>
    </citation>
    <scope>NUCLEOTIDE SEQUENCE [LARGE SCALE GENOMIC DNA]</scope>
    <source>
        <strain evidence="2">YSK</strain>
    </source>
</reference>
<accession>A0A059Y1M4</accession>